<organism evidence="1 2">
    <name type="scientific">Botrytis byssoidea</name>
    <dbReference type="NCBI Taxonomy" id="139641"/>
    <lineage>
        <taxon>Eukaryota</taxon>
        <taxon>Fungi</taxon>
        <taxon>Dikarya</taxon>
        <taxon>Ascomycota</taxon>
        <taxon>Pezizomycotina</taxon>
        <taxon>Leotiomycetes</taxon>
        <taxon>Helotiales</taxon>
        <taxon>Sclerotiniaceae</taxon>
        <taxon>Botrytis</taxon>
    </lineage>
</organism>
<dbReference type="EMBL" id="RCSW01000019">
    <property type="protein sequence ID" value="KAF7933058.1"/>
    <property type="molecule type" value="Genomic_DNA"/>
</dbReference>
<protein>
    <submittedName>
        <fullName evidence="1">Uncharacterized protein</fullName>
    </submittedName>
</protein>
<evidence type="ECO:0000313" key="1">
    <source>
        <dbReference type="EMBL" id="KAF7933058.1"/>
    </source>
</evidence>
<gene>
    <name evidence="1" type="ORF">EAE97_008825</name>
</gene>
<dbReference type="Proteomes" id="UP000710849">
    <property type="component" value="Unassembled WGS sequence"/>
</dbReference>
<comment type="caution">
    <text evidence="1">The sequence shown here is derived from an EMBL/GenBank/DDBJ whole genome shotgun (WGS) entry which is preliminary data.</text>
</comment>
<dbReference type="RefSeq" id="XP_038729851.1">
    <property type="nucleotide sequence ID" value="XM_038879340.1"/>
</dbReference>
<dbReference type="AlphaFoldDB" id="A0A9P5I964"/>
<evidence type="ECO:0000313" key="2">
    <source>
        <dbReference type="Proteomes" id="UP000710849"/>
    </source>
</evidence>
<accession>A0A9P5I964</accession>
<dbReference type="GeneID" id="62152413"/>
<name>A0A9P5I964_9HELO</name>
<proteinExistence type="predicted"/>
<reference evidence="1 2" key="1">
    <citation type="journal article" date="2020" name="Genome Biol. Evol.">
        <title>Comparative genomics of Sclerotiniaceae.</title>
        <authorList>
            <person name="Valero Jimenez C.A."/>
            <person name="Steentjes M."/>
            <person name="Scholten O.E."/>
            <person name="Van Kan J.A.L."/>
        </authorList>
    </citation>
    <scope>NUCLEOTIDE SEQUENCE [LARGE SCALE GENOMIC DNA]</scope>
    <source>
        <strain evidence="1 2">MUCL 94</strain>
    </source>
</reference>
<keyword evidence="2" id="KW-1185">Reference proteome</keyword>
<sequence>MLPLGLDSMLPLGKAQATLSAQPPVLLRGLIGVQPEIAFVSSTISHSQYITLPDTLVCLCDTIASGCLLRVEVLFVADDTGDEIGNSVAWDGVKIESPEDHVYPSPVIVGILSVLLSWPIFEPPNEWSLADLVGNYNESFRQAAEYTFPGVHNAEVSISAFNMTFEMRLCVGACGASRHCMVAWTIVDRYEMHSSVYAAVKFQNSCFAILSTIQAEDPLVRNCLASWDIEFFWLAF</sequence>